<dbReference type="PROSITE" id="PS00665">
    <property type="entry name" value="DHDPS_1"/>
    <property type="match status" value="1"/>
</dbReference>
<dbReference type="SUPFAM" id="SSF51569">
    <property type="entry name" value="Aldolase"/>
    <property type="match status" value="1"/>
</dbReference>
<comment type="similarity">
    <text evidence="1 4">Belongs to the DapA family.</text>
</comment>
<accession>A0A8S0X1D2</accession>
<dbReference type="Proteomes" id="UP001071230">
    <property type="component" value="Unassembled WGS sequence"/>
</dbReference>
<dbReference type="PIRSF" id="PIRSF001365">
    <property type="entry name" value="DHDPS"/>
    <property type="match status" value="1"/>
</dbReference>
<dbReference type="PRINTS" id="PR00146">
    <property type="entry name" value="DHPICSNTHASE"/>
</dbReference>
<evidence type="ECO:0000256" key="5">
    <source>
        <dbReference type="PIRSR" id="PIRSR001365-1"/>
    </source>
</evidence>
<evidence type="ECO:0000313" key="8">
    <source>
        <dbReference type="EMBL" id="CEJ05691.1"/>
    </source>
</evidence>
<dbReference type="PANTHER" id="PTHR12128">
    <property type="entry name" value="DIHYDRODIPICOLINATE SYNTHASE"/>
    <property type="match status" value="1"/>
</dbReference>
<evidence type="ECO:0000313" key="7">
    <source>
        <dbReference type="EMBL" id="CAA7603071.1"/>
    </source>
</evidence>
<keyword evidence="9" id="KW-1185">Reference proteome</keyword>
<evidence type="ECO:0000256" key="2">
    <source>
        <dbReference type="ARBA" id="ARBA00023239"/>
    </source>
</evidence>
<dbReference type="AlphaFoldDB" id="A0A8S0X1D2"/>
<dbReference type="Proteomes" id="UP000836597">
    <property type="component" value="Chromosome"/>
</dbReference>
<reference evidence="8" key="1">
    <citation type="submission" date="2014-11" db="EMBL/GenBank/DDBJ databases">
        <authorList>
            <person name="Hornung B.V."/>
        </authorList>
    </citation>
    <scope>NUCLEOTIDE SEQUENCE</scope>
    <source>
        <strain evidence="8">INE</strain>
    </source>
</reference>
<dbReference type="InterPro" id="IPR020624">
    <property type="entry name" value="Schiff_base-form_aldolases_CS"/>
</dbReference>
<dbReference type="EMBL" id="LR746496">
    <property type="protein sequence ID" value="CAA7603071.1"/>
    <property type="molecule type" value="Genomic_DNA"/>
</dbReference>
<name>A0A8S0X1D2_9FIRM</name>
<evidence type="ECO:0000256" key="3">
    <source>
        <dbReference type="ARBA" id="ARBA00023270"/>
    </source>
</evidence>
<dbReference type="Pfam" id="PF00701">
    <property type="entry name" value="DHDPS"/>
    <property type="match status" value="1"/>
</dbReference>
<dbReference type="Gene3D" id="3.20.20.70">
    <property type="entry name" value="Aldolase class I"/>
    <property type="match status" value="1"/>
</dbReference>
<organism evidence="7">
    <name type="scientific">Acididesulfobacillus acetoxydans</name>
    <dbReference type="NCBI Taxonomy" id="1561005"/>
    <lineage>
        <taxon>Bacteria</taxon>
        <taxon>Bacillati</taxon>
        <taxon>Bacillota</taxon>
        <taxon>Clostridia</taxon>
        <taxon>Eubacteriales</taxon>
        <taxon>Peptococcaceae</taxon>
        <taxon>Acididesulfobacillus</taxon>
    </lineage>
</organism>
<feature type="active site" description="Schiff-base intermediate with substrate" evidence="5">
    <location>
        <position position="185"/>
    </location>
</feature>
<dbReference type="GO" id="GO:0044281">
    <property type="term" value="P:small molecule metabolic process"/>
    <property type="evidence" value="ECO:0007669"/>
    <property type="project" value="UniProtKB-ARBA"/>
</dbReference>
<sequence length="315" mass="34419">MYKKCPGPKIDQMSGRQCKEVKKLKGIVAATVTPIDHFGKVNFQEIPEFISFLLDKGIHGLFPCGSTGEGILLSTDERKKVAELTVKEASGQVPVVIHTGSIDIHEAIELTVHARNIGADGAALIPPYYYSVDEAAILDYYRSIAQEVKDFPLYIYNIPGNVKNVISPMIVVKLHAEFSNILGIKDSSMDFMNFINFKAALPGDFCVLMGNDAQIYSSVLMGGSGAIAATASAFPEPVVEIYESIKAGDLNAALKAQKIVTEIRTIFRSYPPVASYKKALEFRGIKAGVPRLPLRGMTDEESERMTRELSNLGLL</sequence>
<dbReference type="PANTHER" id="PTHR12128:SF66">
    <property type="entry name" value="4-HYDROXY-2-OXOGLUTARATE ALDOLASE, MITOCHONDRIAL"/>
    <property type="match status" value="1"/>
</dbReference>
<dbReference type="CDD" id="cd00408">
    <property type="entry name" value="DHDPS-like"/>
    <property type="match status" value="1"/>
</dbReference>
<keyword evidence="2 4" id="KW-0456">Lyase</keyword>
<reference evidence="7" key="2">
    <citation type="submission" date="2020-01" db="EMBL/GenBank/DDBJ databases">
        <authorList>
            <person name="Hornung B."/>
        </authorList>
    </citation>
    <scope>NUCLEOTIDE SEQUENCE</scope>
    <source>
        <strain evidence="7">PacBioINE</strain>
    </source>
</reference>
<dbReference type="EMBL" id="CDGJ01000002">
    <property type="protein sequence ID" value="CEJ05691.1"/>
    <property type="molecule type" value="Genomic_DNA"/>
</dbReference>
<dbReference type="InterPro" id="IPR002220">
    <property type="entry name" value="DapA-like"/>
</dbReference>
<proteinExistence type="inferred from homology"/>
<feature type="active site" description="Proton donor/acceptor" evidence="5">
    <location>
        <position position="156"/>
    </location>
</feature>
<evidence type="ECO:0000313" key="9">
    <source>
        <dbReference type="Proteomes" id="UP001071230"/>
    </source>
</evidence>
<feature type="binding site" evidence="6">
    <location>
        <position position="227"/>
    </location>
    <ligand>
        <name>pyruvate</name>
        <dbReference type="ChEBI" id="CHEBI:15361"/>
    </ligand>
</feature>
<evidence type="ECO:0000256" key="6">
    <source>
        <dbReference type="PIRSR" id="PIRSR001365-2"/>
    </source>
</evidence>
<evidence type="ECO:0000256" key="4">
    <source>
        <dbReference type="PIRNR" id="PIRNR001365"/>
    </source>
</evidence>
<dbReference type="PROSITE" id="PS00666">
    <property type="entry name" value="DHDPS_2"/>
    <property type="match status" value="1"/>
</dbReference>
<protein>
    <submittedName>
        <fullName evidence="7">4-hydroxy-tetrahydrodipicolinate synthase</fullName>
        <ecNumber evidence="7">4.3.3.7</ecNumber>
    </submittedName>
</protein>
<dbReference type="SMART" id="SM01130">
    <property type="entry name" value="DHDPS"/>
    <property type="match status" value="1"/>
</dbReference>
<dbReference type="KEGG" id="aacx:DEACI_3894"/>
<keyword evidence="3" id="KW-0704">Schiff base</keyword>
<dbReference type="InterPro" id="IPR020625">
    <property type="entry name" value="Schiff_base-form_aldolases_AS"/>
</dbReference>
<gene>
    <name evidence="8" type="ORF">DEACI_0065</name>
    <name evidence="7" type="ORF">DEACI_3894</name>
</gene>
<dbReference type="EC" id="4.3.3.7" evidence="7"/>
<dbReference type="InterPro" id="IPR013785">
    <property type="entry name" value="Aldolase_TIM"/>
</dbReference>
<feature type="binding site" evidence="6">
    <location>
        <position position="67"/>
    </location>
    <ligand>
        <name>pyruvate</name>
        <dbReference type="ChEBI" id="CHEBI:15361"/>
    </ligand>
</feature>
<dbReference type="GO" id="GO:0008840">
    <property type="term" value="F:4-hydroxy-tetrahydrodipicolinate synthase activity"/>
    <property type="evidence" value="ECO:0007669"/>
    <property type="project" value="UniProtKB-EC"/>
</dbReference>
<evidence type="ECO:0000256" key="1">
    <source>
        <dbReference type="ARBA" id="ARBA00007592"/>
    </source>
</evidence>